<dbReference type="AlphaFoldDB" id="A0A348G3E1"/>
<dbReference type="PROSITE" id="PS51257">
    <property type="entry name" value="PROKAR_LIPOPROTEIN"/>
    <property type="match status" value="1"/>
</dbReference>
<evidence type="ECO:0000256" key="1">
    <source>
        <dbReference type="SAM" id="MobiDB-lite"/>
    </source>
</evidence>
<keyword evidence="4" id="KW-1185">Reference proteome</keyword>
<feature type="signal peptide" evidence="2">
    <location>
        <begin position="1"/>
        <end position="16"/>
    </location>
</feature>
<evidence type="ECO:0000313" key="4">
    <source>
        <dbReference type="Proteomes" id="UP000266934"/>
    </source>
</evidence>
<evidence type="ECO:0000256" key="2">
    <source>
        <dbReference type="SAM" id="SignalP"/>
    </source>
</evidence>
<evidence type="ECO:0008006" key="5">
    <source>
        <dbReference type="Google" id="ProtNLM"/>
    </source>
</evidence>
<keyword evidence="2" id="KW-0732">Signal</keyword>
<reference evidence="3 4" key="1">
    <citation type="submission" date="2018-08" db="EMBL/GenBank/DDBJ databases">
        <title>Complete genome sequencing of Blastochloris tepida GI.</title>
        <authorList>
            <person name="Tsukatani Y."/>
            <person name="Mori H."/>
        </authorList>
    </citation>
    <scope>NUCLEOTIDE SEQUENCE [LARGE SCALE GENOMIC DNA]</scope>
    <source>
        <strain evidence="3 4">GI</strain>
    </source>
</reference>
<proteinExistence type="predicted"/>
<protein>
    <recommendedName>
        <fullName evidence="5">Lipoprotein</fullName>
    </recommendedName>
</protein>
<feature type="chain" id="PRO_5016930413" description="Lipoprotein" evidence="2">
    <location>
        <begin position="17"/>
        <end position="272"/>
    </location>
</feature>
<dbReference type="KEGG" id="blag:BLTE_27590"/>
<accession>A0A348G3E1</accession>
<organism evidence="3 4">
    <name type="scientific">Blastochloris tepida</name>
    <dbReference type="NCBI Taxonomy" id="2233851"/>
    <lineage>
        <taxon>Bacteria</taxon>
        <taxon>Pseudomonadati</taxon>
        <taxon>Pseudomonadota</taxon>
        <taxon>Alphaproteobacteria</taxon>
        <taxon>Hyphomicrobiales</taxon>
        <taxon>Blastochloridaceae</taxon>
        <taxon>Blastochloris</taxon>
    </lineage>
</organism>
<dbReference type="EMBL" id="AP018907">
    <property type="protein sequence ID" value="BBF94074.1"/>
    <property type="molecule type" value="Genomic_DNA"/>
</dbReference>
<gene>
    <name evidence="3" type="ORF">BLTE_27590</name>
</gene>
<sequence>MTRALMIRFRCRPAAAAGLIATLAGGCAQLEGDFARPRPNVVRDDVLPVVGGAFASVRGEPVSLVAMTDDERQLRDRAYAYLAPPEGFKFLSLPVAELRAPRILPNNGPLEPAPGLYTQALLTYQFRSTTARWQRLIDDIRSDRDRIGPFVRVAAHVAEMDRIRTESFRFVQAVSDMQREQVMARVEENKMLIDAVRSALAQRIAIYRDAMENLLVAQPAPIAMEAERALKSLQERAADPVLALITQPPPTVPPPETKGYFPGSDKPIVRKD</sequence>
<evidence type="ECO:0000313" key="3">
    <source>
        <dbReference type="EMBL" id="BBF94074.1"/>
    </source>
</evidence>
<dbReference type="Proteomes" id="UP000266934">
    <property type="component" value="Chromosome"/>
</dbReference>
<feature type="region of interest" description="Disordered" evidence="1">
    <location>
        <begin position="244"/>
        <end position="272"/>
    </location>
</feature>
<feature type="compositionally biased region" description="Pro residues" evidence="1">
    <location>
        <begin position="247"/>
        <end position="256"/>
    </location>
</feature>
<name>A0A348G3E1_9HYPH</name>